<protein>
    <submittedName>
        <fullName evidence="2">Uncharacterized protein</fullName>
    </submittedName>
</protein>
<evidence type="ECO:0000313" key="2">
    <source>
        <dbReference type="EMBL" id="KAL2073371.1"/>
    </source>
</evidence>
<proteinExistence type="predicted"/>
<dbReference type="EMBL" id="JAZHXI010000003">
    <property type="protein sequence ID" value="KAL2073371.1"/>
    <property type="molecule type" value="Genomic_DNA"/>
</dbReference>
<gene>
    <name evidence="2" type="ORF">VTL71DRAFT_10695</name>
</gene>
<keyword evidence="3" id="KW-1185">Reference proteome</keyword>
<feature type="compositionally biased region" description="Basic and acidic residues" evidence="1">
    <location>
        <begin position="57"/>
        <end position="69"/>
    </location>
</feature>
<comment type="caution">
    <text evidence="2">The sequence shown here is derived from an EMBL/GenBank/DDBJ whole genome shotgun (WGS) entry which is preliminary data.</text>
</comment>
<organism evidence="2 3">
    <name type="scientific">Oculimacula yallundae</name>
    <dbReference type="NCBI Taxonomy" id="86028"/>
    <lineage>
        <taxon>Eukaryota</taxon>
        <taxon>Fungi</taxon>
        <taxon>Dikarya</taxon>
        <taxon>Ascomycota</taxon>
        <taxon>Pezizomycotina</taxon>
        <taxon>Leotiomycetes</taxon>
        <taxon>Helotiales</taxon>
        <taxon>Ploettnerulaceae</taxon>
        <taxon>Oculimacula</taxon>
    </lineage>
</organism>
<accession>A0ABR4CV80</accession>
<feature type="region of interest" description="Disordered" evidence="1">
    <location>
        <begin position="1"/>
        <end position="78"/>
    </location>
</feature>
<name>A0ABR4CV80_9HELO</name>
<reference evidence="2 3" key="1">
    <citation type="journal article" date="2024" name="Commun. Biol.">
        <title>Comparative genomic analysis of thermophilic fungi reveals convergent evolutionary adaptations and gene losses.</title>
        <authorList>
            <person name="Steindorff A.S."/>
            <person name="Aguilar-Pontes M.V."/>
            <person name="Robinson A.J."/>
            <person name="Andreopoulos B."/>
            <person name="LaButti K."/>
            <person name="Kuo A."/>
            <person name="Mondo S."/>
            <person name="Riley R."/>
            <person name="Otillar R."/>
            <person name="Haridas S."/>
            <person name="Lipzen A."/>
            <person name="Grimwood J."/>
            <person name="Schmutz J."/>
            <person name="Clum A."/>
            <person name="Reid I.D."/>
            <person name="Moisan M.C."/>
            <person name="Butler G."/>
            <person name="Nguyen T.T.M."/>
            <person name="Dewar K."/>
            <person name="Conant G."/>
            <person name="Drula E."/>
            <person name="Henrissat B."/>
            <person name="Hansel C."/>
            <person name="Singer S."/>
            <person name="Hutchinson M.I."/>
            <person name="de Vries R.P."/>
            <person name="Natvig D.O."/>
            <person name="Powell A.J."/>
            <person name="Tsang A."/>
            <person name="Grigoriev I.V."/>
        </authorList>
    </citation>
    <scope>NUCLEOTIDE SEQUENCE [LARGE SCALE GENOMIC DNA]</scope>
    <source>
        <strain evidence="2 3">CBS 494.80</strain>
    </source>
</reference>
<evidence type="ECO:0000313" key="3">
    <source>
        <dbReference type="Proteomes" id="UP001595075"/>
    </source>
</evidence>
<dbReference type="Proteomes" id="UP001595075">
    <property type="component" value="Unassembled WGS sequence"/>
</dbReference>
<evidence type="ECO:0000256" key="1">
    <source>
        <dbReference type="SAM" id="MobiDB-lite"/>
    </source>
</evidence>
<sequence>MAKTSKRKSESALPTGKSKHRKMSAHNEGASVSAGDESSDNLFVAPQDTKKRSVKSRKSEPVKRSARADEYEEDEGRMESRQFLALVEFESKKKKRAAKAATEFMDKFESRIKGAEESLKTQLQDLSIEASKKDSDFNQAFEDAYAASRPLPPSANGESQAKGLSRDISFATLFDRSLEVIEGAKLIIDKFEMACQKTNSVETARWADNNWGEENDNIARILATGHMVGLEKYEAMLEDREPEIDEEDRELIGLTYPEIEGYTSTCWGAVAKKAEKAMKRLTKAIVTEVI</sequence>